<comment type="catalytic activity">
    <reaction evidence="12">
        <text>an N(6)-methyl-2'-deoxyadenosine in DNA + 2-oxoglutarate + O2 = a 2'-deoxyadenosine in DNA + formaldehyde + succinate + CO2</text>
        <dbReference type="Rhea" id="RHEA:49524"/>
        <dbReference type="Rhea" id="RHEA-COMP:12418"/>
        <dbReference type="Rhea" id="RHEA-COMP:12419"/>
        <dbReference type="ChEBI" id="CHEBI:15379"/>
        <dbReference type="ChEBI" id="CHEBI:16526"/>
        <dbReference type="ChEBI" id="CHEBI:16810"/>
        <dbReference type="ChEBI" id="CHEBI:16842"/>
        <dbReference type="ChEBI" id="CHEBI:30031"/>
        <dbReference type="ChEBI" id="CHEBI:90615"/>
        <dbReference type="ChEBI" id="CHEBI:90616"/>
        <dbReference type="EC" id="1.14.11.51"/>
    </reaction>
    <physiologicalReaction direction="left-to-right" evidence="12">
        <dbReference type="Rhea" id="RHEA:49525"/>
    </physiologicalReaction>
</comment>
<dbReference type="GO" id="GO:0035515">
    <property type="term" value="F:oxidative RNA demethylase activity"/>
    <property type="evidence" value="ECO:0007669"/>
    <property type="project" value="TreeGrafter"/>
</dbReference>
<dbReference type="GO" id="GO:0035513">
    <property type="term" value="P:oxidative RNA demethylation"/>
    <property type="evidence" value="ECO:0007669"/>
    <property type="project" value="TreeGrafter"/>
</dbReference>
<evidence type="ECO:0000256" key="13">
    <source>
        <dbReference type="ARBA" id="ARBA00066586"/>
    </source>
</evidence>
<feature type="domain" description="Fe2OG dioxygenase" evidence="16">
    <location>
        <begin position="323"/>
        <end position="433"/>
    </location>
</feature>
<protein>
    <recommendedName>
        <fullName evidence="13">DNA N(6)-methyladenine demethylase</fullName>
        <ecNumber evidence="13">1.14.11.51</ecNumber>
    </recommendedName>
</protein>
<keyword evidence="8" id="KW-0560">Oxidoreductase</keyword>
<feature type="region of interest" description="Disordered" evidence="15">
    <location>
        <begin position="139"/>
        <end position="166"/>
    </location>
</feature>
<evidence type="ECO:0000313" key="17">
    <source>
        <dbReference type="EMBL" id="PON43568.1"/>
    </source>
</evidence>
<evidence type="ECO:0000256" key="10">
    <source>
        <dbReference type="ARBA" id="ARBA00023204"/>
    </source>
</evidence>
<keyword evidence="9 14" id="KW-0408">Iron</keyword>
<dbReference type="EC" id="1.14.11.51" evidence="13"/>
<gene>
    <name evidence="17" type="ORF">PanWU01x14_272590</name>
</gene>
<dbReference type="Pfam" id="PF13532">
    <property type="entry name" value="2OG-FeII_Oxy_2"/>
    <property type="match status" value="1"/>
</dbReference>
<evidence type="ECO:0000256" key="11">
    <source>
        <dbReference type="ARBA" id="ARBA00023242"/>
    </source>
</evidence>
<dbReference type="GO" id="GO:0141131">
    <property type="term" value="F:DNA N6-methyladenine demethylase activity"/>
    <property type="evidence" value="ECO:0007669"/>
    <property type="project" value="UniProtKB-EC"/>
</dbReference>
<evidence type="ECO:0000256" key="8">
    <source>
        <dbReference type="ARBA" id="ARBA00023002"/>
    </source>
</evidence>
<dbReference type="STRING" id="3476.A0A2P5B446"/>
<feature type="region of interest" description="Disordered" evidence="15">
    <location>
        <begin position="1"/>
        <end position="44"/>
    </location>
</feature>
<dbReference type="GO" id="GO:0008198">
    <property type="term" value="F:ferrous iron binding"/>
    <property type="evidence" value="ECO:0007669"/>
    <property type="project" value="TreeGrafter"/>
</dbReference>
<evidence type="ECO:0000256" key="14">
    <source>
        <dbReference type="PIRSR" id="PIRSR604574-2"/>
    </source>
</evidence>
<dbReference type="FunFam" id="2.60.120.590:FF:000013">
    <property type="entry name" value="2-oxoglutarate-dependent dioxygenase family protein"/>
    <property type="match status" value="1"/>
</dbReference>
<evidence type="ECO:0000256" key="7">
    <source>
        <dbReference type="ARBA" id="ARBA00022964"/>
    </source>
</evidence>
<organism evidence="17 18">
    <name type="scientific">Parasponia andersonii</name>
    <name type="common">Sponia andersonii</name>
    <dbReference type="NCBI Taxonomy" id="3476"/>
    <lineage>
        <taxon>Eukaryota</taxon>
        <taxon>Viridiplantae</taxon>
        <taxon>Streptophyta</taxon>
        <taxon>Embryophyta</taxon>
        <taxon>Tracheophyta</taxon>
        <taxon>Spermatophyta</taxon>
        <taxon>Magnoliopsida</taxon>
        <taxon>eudicotyledons</taxon>
        <taxon>Gunneridae</taxon>
        <taxon>Pentapetalae</taxon>
        <taxon>rosids</taxon>
        <taxon>fabids</taxon>
        <taxon>Rosales</taxon>
        <taxon>Cannabaceae</taxon>
        <taxon>Parasponia</taxon>
    </lineage>
</organism>
<keyword evidence="11" id="KW-0539">Nucleus</keyword>
<evidence type="ECO:0000256" key="9">
    <source>
        <dbReference type="ARBA" id="ARBA00023004"/>
    </source>
</evidence>
<keyword evidence="5 14" id="KW-0479">Metal-binding</keyword>
<evidence type="ECO:0000256" key="15">
    <source>
        <dbReference type="SAM" id="MobiDB-lite"/>
    </source>
</evidence>
<evidence type="ECO:0000256" key="4">
    <source>
        <dbReference type="ARBA" id="ARBA00022490"/>
    </source>
</evidence>
<evidence type="ECO:0000256" key="2">
    <source>
        <dbReference type="ARBA" id="ARBA00004496"/>
    </source>
</evidence>
<accession>A0A2P5B446</accession>
<feature type="binding site" evidence="14">
    <location>
        <position position="401"/>
    </location>
    <ligand>
        <name>Fe cation</name>
        <dbReference type="ChEBI" id="CHEBI:24875"/>
        <note>catalytic</note>
    </ligand>
</feature>
<proteinExistence type="inferred from homology"/>
<dbReference type="GO" id="GO:0005634">
    <property type="term" value="C:nucleus"/>
    <property type="evidence" value="ECO:0007669"/>
    <property type="project" value="UniProtKB-SubCell"/>
</dbReference>
<dbReference type="InterPro" id="IPR005123">
    <property type="entry name" value="Oxoglu/Fe-dep_dioxygenase_dom"/>
</dbReference>
<evidence type="ECO:0000259" key="16">
    <source>
        <dbReference type="PROSITE" id="PS51471"/>
    </source>
</evidence>
<dbReference type="InterPro" id="IPR037151">
    <property type="entry name" value="AlkB-like_sf"/>
</dbReference>
<keyword evidence="7" id="KW-0223">Dioxygenase</keyword>
<comment type="caution">
    <text evidence="17">The sequence shown here is derived from an EMBL/GenBank/DDBJ whole genome shotgun (WGS) entry which is preliminary data.</text>
</comment>
<sequence>MNPGRGRGRGRGNFRDISSPAGQPNRRHHNSEPRGSSSGGKDRFVYAVKIKDGQISSDGKIGASSGVKSSIASELAHEENSTPFSAANCSASSHMIEERSQIAQTPTKFTDDDMKLKLDSSINLNISCQDVEISLTTKCGEKGGPSPLKGQKTPASDRKSENTEASSAFAPFDICPTKAGSVKLKPPLLAKNRERRNETKRVMEGPNGSVIRPGMVILKSHISLSDQVKVVKQCRDLGVGPGGFYQPGYRDGAKLHLNMMCLGKNWDPETSKYGDNRPTDGAKPPAIPSEFYQLVEKAIKDSHSLIQKEREAANVEELLPWMTPNICLVNFYSANGRLGLHQDRDESPESIRKGLPVVSFSIGDTAEFLFGDQRDVQEAKKIMLESGDVLIFGGYSRNIFHGVTSISADTAPKTLLEETNLRHGRLNLTFRQY</sequence>
<evidence type="ECO:0000256" key="3">
    <source>
        <dbReference type="ARBA" id="ARBA00007879"/>
    </source>
</evidence>
<dbReference type="InterPro" id="IPR027450">
    <property type="entry name" value="AlkB-like"/>
</dbReference>
<evidence type="ECO:0000256" key="5">
    <source>
        <dbReference type="ARBA" id="ARBA00022723"/>
    </source>
</evidence>
<dbReference type="AlphaFoldDB" id="A0A2P5B446"/>
<dbReference type="PANTHER" id="PTHR16557">
    <property type="entry name" value="ALKYLATED DNA REPAIR PROTEIN ALKB-RELATED"/>
    <property type="match status" value="1"/>
</dbReference>
<keyword evidence="18" id="KW-1185">Reference proteome</keyword>
<reference evidence="18" key="1">
    <citation type="submission" date="2016-06" db="EMBL/GenBank/DDBJ databases">
        <title>Parallel loss of symbiosis genes in relatives of nitrogen-fixing non-legume Parasponia.</title>
        <authorList>
            <person name="Van Velzen R."/>
            <person name="Holmer R."/>
            <person name="Bu F."/>
            <person name="Rutten L."/>
            <person name="Van Zeijl A."/>
            <person name="Liu W."/>
            <person name="Santuari L."/>
            <person name="Cao Q."/>
            <person name="Sharma T."/>
            <person name="Shen D."/>
            <person name="Roswanjaya Y."/>
            <person name="Wardhani T."/>
            <person name="Kalhor M.S."/>
            <person name="Jansen J."/>
            <person name="Van den Hoogen J."/>
            <person name="Gungor B."/>
            <person name="Hartog M."/>
            <person name="Hontelez J."/>
            <person name="Verver J."/>
            <person name="Yang W.-C."/>
            <person name="Schijlen E."/>
            <person name="Repin R."/>
            <person name="Schilthuizen M."/>
            <person name="Schranz E."/>
            <person name="Heidstra R."/>
            <person name="Miyata K."/>
            <person name="Fedorova E."/>
            <person name="Kohlen W."/>
            <person name="Bisseling T."/>
            <person name="Smit S."/>
            <person name="Geurts R."/>
        </authorList>
    </citation>
    <scope>NUCLEOTIDE SEQUENCE [LARGE SCALE GENOMIC DNA]</scope>
    <source>
        <strain evidence="18">cv. WU1-14</strain>
    </source>
</reference>
<evidence type="ECO:0000313" key="18">
    <source>
        <dbReference type="Proteomes" id="UP000237105"/>
    </source>
</evidence>
<dbReference type="Gene3D" id="2.60.120.590">
    <property type="entry name" value="Alpha-ketoglutarate-dependent dioxygenase AlkB-like"/>
    <property type="match status" value="1"/>
</dbReference>
<feature type="binding site" evidence="14">
    <location>
        <position position="343"/>
    </location>
    <ligand>
        <name>Fe cation</name>
        <dbReference type="ChEBI" id="CHEBI:24875"/>
        <note>catalytic</note>
    </ligand>
</feature>
<keyword evidence="4" id="KW-0963">Cytoplasm</keyword>
<dbReference type="EMBL" id="JXTB01000368">
    <property type="protein sequence ID" value="PON43568.1"/>
    <property type="molecule type" value="Genomic_DNA"/>
</dbReference>
<feature type="binding site" evidence="14">
    <location>
        <position position="341"/>
    </location>
    <ligand>
        <name>Fe cation</name>
        <dbReference type="ChEBI" id="CHEBI:24875"/>
        <note>catalytic</note>
    </ligand>
</feature>
<evidence type="ECO:0000256" key="12">
    <source>
        <dbReference type="ARBA" id="ARBA00052047"/>
    </source>
</evidence>
<dbReference type="GO" id="GO:0005737">
    <property type="term" value="C:cytoplasm"/>
    <property type="evidence" value="ECO:0007669"/>
    <property type="project" value="UniProtKB-SubCell"/>
</dbReference>
<name>A0A2P5B446_PARAD</name>
<dbReference type="PROSITE" id="PS51471">
    <property type="entry name" value="FE2OG_OXY"/>
    <property type="match status" value="1"/>
</dbReference>
<feature type="compositionally biased region" description="Basic residues" evidence="15">
    <location>
        <begin position="1"/>
        <end position="12"/>
    </location>
</feature>
<evidence type="ECO:0000256" key="6">
    <source>
        <dbReference type="ARBA" id="ARBA00022763"/>
    </source>
</evidence>
<comment type="similarity">
    <text evidence="3">Belongs to the alkB family.</text>
</comment>
<comment type="cofactor">
    <cofactor evidence="14">
        <name>Fe(2+)</name>
        <dbReference type="ChEBI" id="CHEBI:29033"/>
    </cofactor>
    <text evidence="14">Binds 1 Fe(2+) ion per subunit.</text>
</comment>
<keyword evidence="10" id="KW-0234">DNA repair</keyword>
<evidence type="ECO:0000256" key="1">
    <source>
        <dbReference type="ARBA" id="ARBA00004123"/>
    </source>
</evidence>
<dbReference type="GO" id="GO:0006281">
    <property type="term" value="P:DNA repair"/>
    <property type="evidence" value="ECO:0007669"/>
    <property type="project" value="UniProtKB-KW"/>
</dbReference>
<keyword evidence="6" id="KW-0227">DNA damage</keyword>
<dbReference type="Proteomes" id="UP000237105">
    <property type="component" value="Unassembled WGS sequence"/>
</dbReference>
<dbReference type="InterPro" id="IPR004574">
    <property type="entry name" value="Alkb"/>
</dbReference>
<dbReference type="SUPFAM" id="SSF51197">
    <property type="entry name" value="Clavaminate synthase-like"/>
    <property type="match status" value="1"/>
</dbReference>
<dbReference type="GO" id="GO:0035516">
    <property type="term" value="F:broad specificity oxidative DNA demethylase activity"/>
    <property type="evidence" value="ECO:0007669"/>
    <property type="project" value="TreeGrafter"/>
</dbReference>
<dbReference type="PANTHER" id="PTHR16557:SF2">
    <property type="entry name" value="NUCLEIC ACID DIOXYGENASE ALKBH1"/>
    <property type="match status" value="1"/>
</dbReference>
<dbReference type="OrthoDB" id="6614653at2759"/>
<comment type="subcellular location">
    <subcellularLocation>
        <location evidence="2">Cytoplasm</location>
    </subcellularLocation>
    <subcellularLocation>
        <location evidence="1">Nucleus</location>
    </subcellularLocation>
</comment>